<protein>
    <submittedName>
        <fullName evidence="5">Long-chain fatty acid--CoA ligase</fullName>
    </submittedName>
</protein>
<dbReference type="SUPFAM" id="SSF56801">
    <property type="entry name" value="Acetyl-CoA synthetase-like"/>
    <property type="match status" value="1"/>
</dbReference>
<evidence type="ECO:0000256" key="2">
    <source>
        <dbReference type="ARBA" id="ARBA00022598"/>
    </source>
</evidence>
<dbReference type="AlphaFoldDB" id="A0A3G8ZIR4"/>
<dbReference type="Proteomes" id="UP000268084">
    <property type="component" value="Chromosome"/>
</dbReference>
<dbReference type="Pfam" id="PF00501">
    <property type="entry name" value="AMP-binding"/>
    <property type="match status" value="1"/>
</dbReference>
<dbReference type="InterPro" id="IPR025110">
    <property type="entry name" value="AMP-bd_C"/>
</dbReference>
<dbReference type="Pfam" id="PF13193">
    <property type="entry name" value="AMP-binding_C"/>
    <property type="match status" value="1"/>
</dbReference>
<evidence type="ECO:0000259" key="3">
    <source>
        <dbReference type="Pfam" id="PF00501"/>
    </source>
</evidence>
<keyword evidence="2 5" id="KW-0436">Ligase</keyword>
<dbReference type="FunFam" id="3.30.300.30:FF:000008">
    <property type="entry name" value="2,3-dihydroxybenzoate-AMP ligase"/>
    <property type="match status" value="1"/>
</dbReference>
<dbReference type="PANTHER" id="PTHR43767:SF12">
    <property type="entry name" value="AMP-DEPENDENT SYNTHETASE AND LIGASE"/>
    <property type="match status" value="1"/>
</dbReference>
<comment type="similarity">
    <text evidence="1">Belongs to the ATP-dependent AMP-binding enzyme family.</text>
</comment>
<dbReference type="CDD" id="cd05936">
    <property type="entry name" value="FC-FACS_FadD_like"/>
    <property type="match status" value="1"/>
</dbReference>
<feature type="domain" description="AMP-dependent synthetase/ligase" evidence="3">
    <location>
        <begin position="10"/>
        <end position="369"/>
    </location>
</feature>
<sequence>MGLSLASILAESAARFPKRSAVVMGQDTTSYEDLWLQTRRYAAVLRDKGIRPGDRVAVLLPNVPDFPRAYYAILSLGAVVVPIHALLIAREMAYVLSDSGAKMLIAAGPLLAEGAPAAEQAGVDLMAVMGGEGVDRLDILASDAGPIDSYVAREPEDEAVILYTSGTTGAPKGAVLTQLNMLMNAQISASTVIQLAPDDVILGCLPLFHSFGQTCAMNAGFYAGATLVLLPRFEPAAALDTMMTAGVNVFMGVPTMYIGLLAAARNDDRRPVLRTAVSGGASLPVTVIDKFAEVFSADIYEGYGLSETSPVATFNQPAFGRKPGTVGRAIWGVDCDIAAAEIEGRIELMPQGEIGEVVVRGHNIFAGYLNNPEATAAVKVDGWFRTGDLGTKDEDGFITIVDRKKDLILRGGYNVYPREVEEILLTHPGVAQVAVVAVPDAEYGEEICAVVVRSAEGSDLDESSLIAWSQLNMAKYKYPRRIEFVDAFPLGPSGKVLKREIVKGL</sequence>
<reference evidence="5 6" key="2">
    <citation type="submission" date="2018-12" db="EMBL/GenBank/DDBJ databases">
        <title>Nakamurella antarcticus sp. nov., isolated from Antarctica South Shetland Islands soil.</title>
        <authorList>
            <person name="Peng F."/>
        </authorList>
    </citation>
    <scope>NUCLEOTIDE SEQUENCE [LARGE SCALE GENOMIC DNA]</scope>
    <source>
        <strain evidence="5 6">S14-144</strain>
    </source>
</reference>
<dbReference type="PANTHER" id="PTHR43767">
    <property type="entry name" value="LONG-CHAIN-FATTY-ACID--COA LIGASE"/>
    <property type="match status" value="1"/>
</dbReference>
<dbReference type="GO" id="GO:0016877">
    <property type="term" value="F:ligase activity, forming carbon-sulfur bonds"/>
    <property type="evidence" value="ECO:0007669"/>
    <property type="project" value="UniProtKB-ARBA"/>
</dbReference>
<dbReference type="OrthoDB" id="9803968at2"/>
<accession>A0A3G8ZIR4</accession>
<dbReference type="InterPro" id="IPR045851">
    <property type="entry name" value="AMP-bd_C_sf"/>
</dbReference>
<evidence type="ECO:0000313" key="5">
    <source>
        <dbReference type="EMBL" id="AZI57282.1"/>
    </source>
</evidence>
<gene>
    <name evidence="5" type="ORF">EH165_03005</name>
</gene>
<dbReference type="Gene3D" id="3.30.300.30">
    <property type="match status" value="1"/>
</dbReference>
<evidence type="ECO:0000256" key="1">
    <source>
        <dbReference type="ARBA" id="ARBA00006432"/>
    </source>
</evidence>
<evidence type="ECO:0000313" key="6">
    <source>
        <dbReference type="Proteomes" id="UP000268084"/>
    </source>
</evidence>
<dbReference type="Gene3D" id="3.40.50.12780">
    <property type="entry name" value="N-terminal domain of ligase-like"/>
    <property type="match status" value="1"/>
</dbReference>
<dbReference type="InterPro" id="IPR050237">
    <property type="entry name" value="ATP-dep_AMP-bd_enzyme"/>
</dbReference>
<dbReference type="InterPro" id="IPR042099">
    <property type="entry name" value="ANL_N_sf"/>
</dbReference>
<dbReference type="PROSITE" id="PS00455">
    <property type="entry name" value="AMP_BINDING"/>
    <property type="match status" value="1"/>
</dbReference>
<dbReference type="InterPro" id="IPR000873">
    <property type="entry name" value="AMP-dep_synth/lig_dom"/>
</dbReference>
<keyword evidence="6" id="KW-1185">Reference proteome</keyword>
<dbReference type="RefSeq" id="WP_124797967.1">
    <property type="nucleotide sequence ID" value="NZ_CP034170.1"/>
</dbReference>
<reference evidence="5 6" key="1">
    <citation type="submission" date="2018-11" db="EMBL/GenBank/DDBJ databases">
        <authorList>
            <person name="Da X."/>
        </authorList>
    </citation>
    <scope>NUCLEOTIDE SEQUENCE [LARGE SCALE GENOMIC DNA]</scope>
    <source>
        <strain evidence="5 6">S14-144</strain>
    </source>
</reference>
<organism evidence="5 6">
    <name type="scientific">Nakamurella antarctica</name>
    <dbReference type="NCBI Taxonomy" id="1902245"/>
    <lineage>
        <taxon>Bacteria</taxon>
        <taxon>Bacillati</taxon>
        <taxon>Actinomycetota</taxon>
        <taxon>Actinomycetes</taxon>
        <taxon>Nakamurellales</taxon>
        <taxon>Nakamurellaceae</taxon>
        <taxon>Nakamurella</taxon>
    </lineage>
</organism>
<proteinExistence type="inferred from homology"/>
<evidence type="ECO:0000259" key="4">
    <source>
        <dbReference type="Pfam" id="PF13193"/>
    </source>
</evidence>
<feature type="domain" description="AMP-binding enzyme C-terminal" evidence="4">
    <location>
        <begin position="419"/>
        <end position="495"/>
    </location>
</feature>
<dbReference type="KEGG" id="nak:EH165_03005"/>
<dbReference type="InterPro" id="IPR020845">
    <property type="entry name" value="AMP-binding_CS"/>
</dbReference>
<name>A0A3G8ZIR4_9ACTN</name>
<dbReference type="EMBL" id="CP034170">
    <property type="protein sequence ID" value="AZI57282.1"/>
    <property type="molecule type" value="Genomic_DNA"/>
</dbReference>